<evidence type="ECO:0000313" key="1">
    <source>
        <dbReference type="EMBL" id="KAI4870913.1"/>
    </source>
</evidence>
<dbReference type="EMBL" id="MU393422">
    <property type="protein sequence ID" value="KAI4870913.1"/>
    <property type="molecule type" value="Genomic_DNA"/>
</dbReference>
<evidence type="ECO:0000313" key="2">
    <source>
        <dbReference type="Proteomes" id="UP001497700"/>
    </source>
</evidence>
<dbReference type="Proteomes" id="UP001497700">
    <property type="component" value="Unassembled WGS sequence"/>
</dbReference>
<name>A0ACB9ZJB6_9PEZI</name>
<organism evidence="1 2">
    <name type="scientific">Hypoxylon rubiginosum</name>
    <dbReference type="NCBI Taxonomy" id="110542"/>
    <lineage>
        <taxon>Eukaryota</taxon>
        <taxon>Fungi</taxon>
        <taxon>Dikarya</taxon>
        <taxon>Ascomycota</taxon>
        <taxon>Pezizomycotina</taxon>
        <taxon>Sordariomycetes</taxon>
        <taxon>Xylariomycetidae</taxon>
        <taxon>Xylariales</taxon>
        <taxon>Hypoxylaceae</taxon>
        <taxon>Hypoxylon</taxon>
    </lineage>
</organism>
<comment type="caution">
    <text evidence="1">The sequence shown here is derived from an EMBL/GenBank/DDBJ whole genome shotgun (WGS) entry which is preliminary data.</text>
</comment>
<proteinExistence type="predicted"/>
<gene>
    <name evidence="1" type="ORF">F4820DRAFT_149106</name>
</gene>
<sequence length="91" mass="10408">MSDINLNNFDLSTLSEKDKAEIRQTLSGEDQKSRLQATVHSLTDTCFRKCITSTIRSGKLDKNEESCMANCADRFVDVSRLTIEHLQRLRE</sequence>
<protein>
    <submittedName>
        <fullName evidence="1">Tim10/DDP family zinc finger-domain-containing protein</fullName>
    </submittedName>
</protein>
<reference evidence="1 2" key="1">
    <citation type="journal article" date="2022" name="New Phytol.">
        <title>Ecological generalism drives hyperdiversity of secondary metabolite gene clusters in xylarialean endophytes.</title>
        <authorList>
            <person name="Franco M.E.E."/>
            <person name="Wisecaver J.H."/>
            <person name="Arnold A.E."/>
            <person name="Ju Y.M."/>
            <person name="Slot J.C."/>
            <person name="Ahrendt S."/>
            <person name="Moore L.P."/>
            <person name="Eastman K.E."/>
            <person name="Scott K."/>
            <person name="Konkel Z."/>
            <person name="Mondo S.J."/>
            <person name="Kuo A."/>
            <person name="Hayes R.D."/>
            <person name="Haridas S."/>
            <person name="Andreopoulos B."/>
            <person name="Riley R."/>
            <person name="LaButti K."/>
            <person name="Pangilinan J."/>
            <person name="Lipzen A."/>
            <person name="Amirebrahimi M."/>
            <person name="Yan J."/>
            <person name="Adam C."/>
            <person name="Keymanesh K."/>
            <person name="Ng V."/>
            <person name="Louie K."/>
            <person name="Northen T."/>
            <person name="Drula E."/>
            <person name="Henrissat B."/>
            <person name="Hsieh H.M."/>
            <person name="Youens-Clark K."/>
            <person name="Lutzoni F."/>
            <person name="Miadlikowska J."/>
            <person name="Eastwood D.C."/>
            <person name="Hamelin R.C."/>
            <person name="Grigoriev I.V."/>
            <person name="U'Ren J.M."/>
        </authorList>
    </citation>
    <scope>NUCLEOTIDE SEQUENCE [LARGE SCALE GENOMIC DNA]</scope>
    <source>
        <strain evidence="1 2">CBS 119005</strain>
    </source>
</reference>
<accession>A0ACB9ZJB6</accession>
<keyword evidence="2" id="KW-1185">Reference proteome</keyword>